<keyword evidence="7" id="KW-0472">Membrane</keyword>
<protein>
    <submittedName>
        <fullName evidence="9">ABC transporter ATP-binding protein</fullName>
    </submittedName>
</protein>
<dbReference type="InterPro" id="IPR003439">
    <property type="entry name" value="ABC_transporter-like_ATP-bd"/>
</dbReference>
<dbReference type="SMART" id="SM00382">
    <property type="entry name" value="AAA"/>
    <property type="match status" value="2"/>
</dbReference>
<evidence type="ECO:0000256" key="4">
    <source>
        <dbReference type="ARBA" id="ARBA00022475"/>
    </source>
</evidence>
<evidence type="ECO:0000256" key="6">
    <source>
        <dbReference type="ARBA" id="ARBA00022840"/>
    </source>
</evidence>
<dbReference type="Pfam" id="PF00005">
    <property type="entry name" value="ABC_tran"/>
    <property type="match status" value="2"/>
</dbReference>
<proteinExistence type="inferred from homology"/>
<evidence type="ECO:0000313" key="9">
    <source>
        <dbReference type="EMBL" id="THF57762.1"/>
    </source>
</evidence>
<dbReference type="GO" id="GO:0005524">
    <property type="term" value="F:ATP binding"/>
    <property type="evidence" value="ECO:0007669"/>
    <property type="project" value="UniProtKB-KW"/>
</dbReference>
<name>A0ABY2QA16_9HYPH</name>
<reference evidence="9 10" key="1">
    <citation type="submission" date="2019-04" db="EMBL/GenBank/DDBJ databases">
        <title>Mesorhizobium composti sp. nov., isolated from compost.</title>
        <authorList>
            <person name="Lin S.-Y."/>
            <person name="Hameed A."/>
            <person name="Hsieh Y.-T."/>
            <person name="Young C.-C."/>
        </authorList>
    </citation>
    <scope>NUCLEOTIDE SEQUENCE [LARGE SCALE GENOMIC DNA]</scope>
    <source>
        <strain evidence="9 10">CC-YTH430</strain>
    </source>
</reference>
<comment type="subcellular location">
    <subcellularLocation>
        <location evidence="1">Cell inner membrane</location>
        <topology evidence="1">Peripheral membrane protein</topology>
    </subcellularLocation>
</comment>
<feature type="domain" description="ABC transporter" evidence="8">
    <location>
        <begin position="351"/>
        <end position="601"/>
    </location>
</feature>
<dbReference type="SUPFAM" id="SSF52540">
    <property type="entry name" value="P-loop containing nucleoside triphosphate hydrolases"/>
    <property type="match status" value="2"/>
</dbReference>
<keyword evidence="4" id="KW-1003">Cell membrane</keyword>
<dbReference type="NCBIfam" id="NF007739">
    <property type="entry name" value="PRK10419.1"/>
    <property type="match status" value="2"/>
</dbReference>
<comment type="caution">
    <text evidence="9">The sequence shown here is derived from an EMBL/GenBank/DDBJ whole genome shotgun (WGS) entry which is preliminary data.</text>
</comment>
<evidence type="ECO:0000256" key="2">
    <source>
        <dbReference type="ARBA" id="ARBA00005417"/>
    </source>
</evidence>
<gene>
    <name evidence="9" type="ORF">E6C48_08415</name>
</gene>
<dbReference type="Proteomes" id="UP000306441">
    <property type="component" value="Unassembled WGS sequence"/>
</dbReference>
<dbReference type="RefSeq" id="WP_136356055.1">
    <property type="nucleotide sequence ID" value="NZ_SSNY01000004.1"/>
</dbReference>
<dbReference type="PROSITE" id="PS50893">
    <property type="entry name" value="ABC_TRANSPORTER_2"/>
    <property type="match status" value="2"/>
</dbReference>
<evidence type="ECO:0000256" key="5">
    <source>
        <dbReference type="ARBA" id="ARBA00022741"/>
    </source>
</evidence>
<organism evidence="9 10">
    <name type="scientific">Ollibium composti</name>
    <dbReference type="NCBI Taxonomy" id="2675109"/>
    <lineage>
        <taxon>Bacteria</taxon>
        <taxon>Pseudomonadati</taxon>
        <taxon>Pseudomonadota</taxon>
        <taxon>Alphaproteobacteria</taxon>
        <taxon>Hyphomicrobiales</taxon>
        <taxon>Phyllobacteriaceae</taxon>
        <taxon>Ollibium</taxon>
    </lineage>
</organism>
<dbReference type="PROSITE" id="PS00211">
    <property type="entry name" value="ABC_TRANSPORTER_1"/>
    <property type="match status" value="2"/>
</dbReference>
<dbReference type="PANTHER" id="PTHR43297">
    <property type="entry name" value="OLIGOPEPTIDE TRANSPORT ATP-BINDING PROTEIN APPD"/>
    <property type="match status" value="1"/>
</dbReference>
<dbReference type="InterPro" id="IPR013563">
    <property type="entry name" value="Oligopep_ABC_C"/>
</dbReference>
<comment type="similarity">
    <text evidence="2">Belongs to the ABC transporter superfamily.</text>
</comment>
<keyword evidence="5" id="KW-0547">Nucleotide-binding</keyword>
<dbReference type="InterPro" id="IPR050388">
    <property type="entry name" value="ABC_Ni/Peptide_Import"/>
</dbReference>
<keyword evidence="10" id="KW-1185">Reference proteome</keyword>
<dbReference type="InterPro" id="IPR017871">
    <property type="entry name" value="ABC_transporter-like_CS"/>
</dbReference>
<evidence type="ECO:0000256" key="1">
    <source>
        <dbReference type="ARBA" id="ARBA00004417"/>
    </source>
</evidence>
<accession>A0ABY2QA16</accession>
<evidence type="ECO:0000256" key="7">
    <source>
        <dbReference type="ARBA" id="ARBA00023136"/>
    </source>
</evidence>
<dbReference type="NCBIfam" id="TIGR01727">
    <property type="entry name" value="oligo_HPY"/>
    <property type="match status" value="2"/>
</dbReference>
<dbReference type="Pfam" id="PF08352">
    <property type="entry name" value="oligo_HPY"/>
    <property type="match status" value="2"/>
</dbReference>
<feature type="domain" description="ABC transporter" evidence="8">
    <location>
        <begin position="9"/>
        <end position="260"/>
    </location>
</feature>
<dbReference type="InterPro" id="IPR027417">
    <property type="entry name" value="P-loop_NTPase"/>
</dbReference>
<evidence type="ECO:0000256" key="3">
    <source>
        <dbReference type="ARBA" id="ARBA00022448"/>
    </source>
</evidence>
<dbReference type="EMBL" id="SSNY01000004">
    <property type="protein sequence ID" value="THF57762.1"/>
    <property type="molecule type" value="Genomic_DNA"/>
</dbReference>
<dbReference type="Gene3D" id="3.40.50.300">
    <property type="entry name" value="P-loop containing nucleotide triphosphate hydrolases"/>
    <property type="match status" value="2"/>
</dbReference>
<keyword evidence="6 9" id="KW-0067">ATP-binding</keyword>
<evidence type="ECO:0000259" key="8">
    <source>
        <dbReference type="PROSITE" id="PS50893"/>
    </source>
</evidence>
<dbReference type="CDD" id="cd03257">
    <property type="entry name" value="ABC_NikE_OppD_transporters"/>
    <property type="match status" value="2"/>
</dbReference>
<keyword evidence="3" id="KW-0813">Transport</keyword>
<dbReference type="PANTHER" id="PTHR43297:SF7">
    <property type="entry name" value="D,D-DIPEPTIDE TRANSPORT ATP-BINDING PROTEIN DDPD-RELATED"/>
    <property type="match status" value="1"/>
</dbReference>
<sequence length="674" mass="72644">MQAGTDSIVSVDDLSLVFPTYHGDVRALSGVTLDVRPGEIVGLVGESGSGKSVTAMSVIRLLPPGMARFTGGSLSLLGHDMLAIGERALEDIRGKDASMIFQEPMSALNPTIRIGKQIVQVIRQHEAISEAEAKKRAAALLGEMQVPDAARVMRNYPFELSGGMRQRVLIAMAFSCNPSVLICDEPTTALDVTVQAQVLALIRERARARGTAVLFITHDLAVVRQLCDRVYVMYAGRMVEEGRTADLLAHPLHPYTQALLRSLPELAEPKQPLAAIPGTVPALLTEIKGCAFRWRCAHAVARCTETPPFVSPGEAGHRAACWFAGEIAPPTPARSMPASVAAGEATSEALVRLEGVEVGFPLGRSWLGRPKAMVHALNGVDLEIRAGETLGIVGESGCGKSTLAEVVMALQKPSAGRITFDGVDLASLDTAALRTVRRNFQVVFQDPQSSLDPRMPVWRLITEPLYVAGERSSRKLKARAEELMRQVGLRADQIGRYPHEFSGGQRQRIAIARALALHPKLVVLDEPTSALDVSVQAQVLNILMELQASLGLTYLFISHNVAVVRHIADRVAVMYLGQVVELGTAAEVLDNPRHPYTRTLIGAVPKLSADTEIAAPAAVDLPSNVNLPEGCFFRERCAFKAAGCEKPQALAPWQESGHQVRCHRAAELPGWAQA</sequence>
<dbReference type="InterPro" id="IPR003593">
    <property type="entry name" value="AAA+_ATPase"/>
</dbReference>
<dbReference type="NCBIfam" id="NF008453">
    <property type="entry name" value="PRK11308.1"/>
    <property type="match status" value="2"/>
</dbReference>
<evidence type="ECO:0000313" key="10">
    <source>
        <dbReference type="Proteomes" id="UP000306441"/>
    </source>
</evidence>